<reference evidence="2" key="1">
    <citation type="submission" date="2016-11" db="EMBL/GenBank/DDBJ databases">
        <authorList>
            <person name="Varghese N."/>
            <person name="Submissions S."/>
        </authorList>
    </citation>
    <scope>NUCLEOTIDE SEQUENCE [LARGE SCALE GENOMIC DNA]</scope>
    <source>
        <strain evidence="2">DSM 15292</strain>
    </source>
</reference>
<protein>
    <submittedName>
        <fullName evidence="1">Uncharacterized protein</fullName>
    </submittedName>
</protein>
<keyword evidence="2" id="KW-1185">Reference proteome</keyword>
<evidence type="ECO:0000313" key="1">
    <source>
        <dbReference type="EMBL" id="SIN99588.1"/>
    </source>
</evidence>
<name>A0A1N6FWE9_9BACT</name>
<proteinExistence type="predicted"/>
<dbReference type="AlphaFoldDB" id="A0A1N6FWE9"/>
<organism evidence="1 2">
    <name type="scientific">Algoriphagus halophilus</name>
    <dbReference type="NCBI Taxonomy" id="226505"/>
    <lineage>
        <taxon>Bacteria</taxon>
        <taxon>Pseudomonadati</taxon>
        <taxon>Bacteroidota</taxon>
        <taxon>Cytophagia</taxon>
        <taxon>Cytophagales</taxon>
        <taxon>Cyclobacteriaceae</taxon>
        <taxon>Algoriphagus</taxon>
    </lineage>
</organism>
<gene>
    <name evidence="1" type="ORF">SAMN05444394_2782</name>
</gene>
<accession>A0A1N6FWE9</accession>
<dbReference type="EMBL" id="FSRC01000002">
    <property type="protein sequence ID" value="SIN99588.1"/>
    <property type="molecule type" value="Genomic_DNA"/>
</dbReference>
<evidence type="ECO:0000313" key="2">
    <source>
        <dbReference type="Proteomes" id="UP000185221"/>
    </source>
</evidence>
<sequence length="61" mass="7449">MIEYVKTILQKVSFSAYLFERELKKGLKLILPSEIEEFKDWCYEMFGKIHQNTLNRYFQPI</sequence>
<dbReference type="STRING" id="226505.SAMN05444394_2782"/>
<dbReference type="Proteomes" id="UP000185221">
    <property type="component" value="Unassembled WGS sequence"/>
</dbReference>